<accession>A0A1D9FZD9</accession>
<evidence type="ECO:0000313" key="4">
    <source>
        <dbReference type="Proteomes" id="UP000176944"/>
    </source>
</evidence>
<name>A0A1D9FZD9_MOOP1</name>
<sequence length="267" mass="30902">METNYHVNLFGSCDQQLAKLLKEYCRLVTQPELSSEDAQSITEILSYSRYDQELNYWLCQADQLIDYQLSTGAIPDYDLVVSSLSIKNLAYNLTRVPSHQVTFETFKELVTQTKLKHRFLDQYISFDEQHFSRKAIFQTTALTIYMIGWRPGQGTIAHHHGQSLDAILVYKGEMTHRFPNQDECLEPDKMPSRPGELFGENQLVCIDRKQRHLMANNSSKNLVTLHFRFGTPPDNINWVTNINECKPAAIWSNSNEDMEEICRLMIA</sequence>
<proteinExistence type="inferred from homology"/>
<dbReference type="Gene3D" id="2.60.120.10">
    <property type="entry name" value="Jelly Rolls"/>
    <property type="match status" value="1"/>
</dbReference>
<dbReference type="Pfam" id="PF05995">
    <property type="entry name" value="CDO_I"/>
    <property type="match status" value="1"/>
</dbReference>
<dbReference type="Proteomes" id="UP000176944">
    <property type="component" value="Chromosome"/>
</dbReference>
<protein>
    <recommendedName>
        <fullName evidence="5">Cysteine dioxygenase</fullName>
    </recommendedName>
</protein>
<dbReference type="AlphaFoldDB" id="A0A1D9FZD9"/>
<organism evidence="3 4">
    <name type="scientific">Moorena producens (strain JHB)</name>
    <dbReference type="NCBI Taxonomy" id="1454205"/>
    <lineage>
        <taxon>Bacteria</taxon>
        <taxon>Bacillati</taxon>
        <taxon>Cyanobacteriota</taxon>
        <taxon>Cyanophyceae</taxon>
        <taxon>Coleofasciculales</taxon>
        <taxon>Coleofasciculaceae</taxon>
        <taxon>Moorena</taxon>
    </lineage>
</organism>
<evidence type="ECO:0008006" key="5">
    <source>
        <dbReference type="Google" id="ProtNLM"/>
    </source>
</evidence>
<comment type="similarity">
    <text evidence="1">Belongs to the cysteine dioxygenase family.</text>
</comment>
<dbReference type="GO" id="GO:0016702">
    <property type="term" value="F:oxidoreductase activity, acting on single donors with incorporation of molecular oxygen, incorporation of two atoms of oxygen"/>
    <property type="evidence" value="ECO:0007669"/>
    <property type="project" value="InterPro"/>
</dbReference>
<evidence type="ECO:0000313" key="3">
    <source>
        <dbReference type="EMBL" id="AOY80634.1"/>
    </source>
</evidence>
<reference evidence="4" key="1">
    <citation type="submission" date="2016-10" db="EMBL/GenBank/DDBJ databases">
        <title>Comparative genomics uncovers the prolific and rare metabolic potential of the cyanobacterial genus Moorea.</title>
        <authorList>
            <person name="Leao T."/>
            <person name="Castelao G."/>
            <person name="Korobeynikov A."/>
            <person name="Monroe E.A."/>
            <person name="Podell S."/>
            <person name="Glukhov E."/>
            <person name="Allen E."/>
            <person name="Gerwick W.H."/>
            <person name="Gerwick L."/>
        </authorList>
    </citation>
    <scope>NUCLEOTIDE SEQUENCE [LARGE SCALE GENOMIC DNA]</scope>
    <source>
        <strain evidence="4">JHB</strain>
    </source>
</reference>
<evidence type="ECO:0000256" key="2">
    <source>
        <dbReference type="PIRSR" id="PIRSR610300-51"/>
    </source>
</evidence>
<keyword evidence="2" id="KW-0479">Metal-binding</keyword>
<dbReference type="SUPFAM" id="SSF51182">
    <property type="entry name" value="RmlC-like cupins"/>
    <property type="match status" value="1"/>
</dbReference>
<dbReference type="InterPro" id="IPR014710">
    <property type="entry name" value="RmlC-like_jellyroll"/>
</dbReference>
<dbReference type="GO" id="GO:0005506">
    <property type="term" value="F:iron ion binding"/>
    <property type="evidence" value="ECO:0007669"/>
    <property type="project" value="InterPro"/>
</dbReference>
<keyword evidence="2" id="KW-0408">Iron</keyword>
<feature type="binding site" evidence="2">
    <location>
        <position position="158"/>
    </location>
    <ligand>
        <name>Fe cation</name>
        <dbReference type="ChEBI" id="CHEBI:24875"/>
        <note>catalytic</note>
    </ligand>
</feature>
<dbReference type="EMBL" id="CP017708">
    <property type="protein sequence ID" value="AOY80634.1"/>
    <property type="molecule type" value="Genomic_DNA"/>
</dbReference>
<evidence type="ECO:0000256" key="1">
    <source>
        <dbReference type="ARBA" id="ARBA00006622"/>
    </source>
</evidence>
<dbReference type="InterPro" id="IPR011051">
    <property type="entry name" value="RmlC_Cupin_sf"/>
</dbReference>
<feature type="binding site" evidence="2">
    <location>
        <position position="160"/>
    </location>
    <ligand>
        <name>Fe cation</name>
        <dbReference type="ChEBI" id="CHEBI:24875"/>
        <note>catalytic</note>
    </ligand>
</feature>
<gene>
    <name evidence="3" type="ORF">BJP36_12580</name>
</gene>
<dbReference type="InterPro" id="IPR010300">
    <property type="entry name" value="CDO_1"/>
</dbReference>
<feature type="binding site" evidence="2">
    <location>
        <position position="212"/>
    </location>
    <ligand>
        <name>Fe cation</name>
        <dbReference type="ChEBI" id="CHEBI:24875"/>
        <note>catalytic</note>
    </ligand>
</feature>